<dbReference type="PANTHER" id="PTHR11786:SF0">
    <property type="entry name" value="ARYLAMINE N-ACETYLTRANSFERASE 4-RELATED"/>
    <property type="match status" value="1"/>
</dbReference>
<keyword evidence="4" id="KW-1185">Reference proteome</keyword>
<name>I4D6I8_DESAJ</name>
<dbReference type="PRINTS" id="PR01543">
    <property type="entry name" value="ANATRNSFRASE"/>
</dbReference>
<organism evidence="3 4">
    <name type="scientific">Desulfosporosinus acidiphilus (strain DSM 22704 / JCM 16185 / SJ4)</name>
    <dbReference type="NCBI Taxonomy" id="646529"/>
    <lineage>
        <taxon>Bacteria</taxon>
        <taxon>Bacillati</taxon>
        <taxon>Bacillota</taxon>
        <taxon>Clostridia</taxon>
        <taxon>Eubacteriales</taxon>
        <taxon>Desulfitobacteriaceae</taxon>
        <taxon>Desulfosporosinus</taxon>
    </lineage>
</organism>
<dbReference type="GO" id="GO:0016407">
    <property type="term" value="F:acetyltransferase activity"/>
    <property type="evidence" value="ECO:0007669"/>
    <property type="project" value="InterPro"/>
</dbReference>
<sequence length="264" mass="30704">MGCINLSINLKNIDAYLERINYEGNVDVSYETLYALHTSHTLNVPFENLDVYNRKPILLDTESLYKKIVENKRGGYCFEMNGLFSYILKELGFKVTDLLARGTTDGKTFLAKLHQLLMVEIDDKRWLVDVGYGNNGITAPLLLEEGLEQRQFAHTYRLLNDPKFGYVLQYKVKDEYQYLYAFTLDECYPMDFLMSNHFTATYPDSLFLKMKFCTMPTKEGRITLTDNHFKVLENGKVCEQNVANDGEFNELLKKHFQLNLNTIE</sequence>
<protein>
    <submittedName>
        <fullName evidence="3">Arylamine N-acetyltransferase</fullName>
    </submittedName>
</protein>
<keyword evidence="3" id="KW-0808">Transferase</keyword>
<dbReference type="STRING" id="646529.Desaci_2464"/>
<dbReference type="KEGG" id="dai:Desaci_2464"/>
<dbReference type="eggNOG" id="COG2162">
    <property type="taxonomic scope" value="Bacteria"/>
</dbReference>
<comment type="similarity">
    <text evidence="1 2">Belongs to the arylamine N-acetyltransferase family.</text>
</comment>
<dbReference type="InterPro" id="IPR038765">
    <property type="entry name" value="Papain-like_cys_pep_sf"/>
</dbReference>
<dbReference type="InterPro" id="IPR001447">
    <property type="entry name" value="Arylamine_N-AcTrfase"/>
</dbReference>
<dbReference type="AlphaFoldDB" id="I4D6I8"/>
<accession>I4D6I8</accession>
<dbReference type="Gene3D" id="2.40.128.150">
    <property type="entry name" value="Cysteine proteinases"/>
    <property type="match status" value="1"/>
</dbReference>
<dbReference type="HOGENOM" id="CLU_049918_1_1_9"/>
<dbReference type="Gene3D" id="3.30.2140.10">
    <property type="entry name" value="Arylamine N-acetyltransferase"/>
    <property type="match status" value="1"/>
</dbReference>
<gene>
    <name evidence="3" type="ordered locus">Desaci_2464</name>
</gene>
<dbReference type="Proteomes" id="UP000002892">
    <property type="component" value="Chromosome"/>
</dbReference>
<dbReference type="SUPFAM" id="SSF54001">
    <property type="entry name" value="Cysteine proteinases"/>
    <property type="match status" value="1"/>
</dbReference>
<reference evidence="3 4" key="1">
    <citation type="journal article" date="2012" name="J. Bacteriol.">
        <title>Complete genome sequences of Desulfosporosinus orientis DSM765T, Desulfosporosinus youngiae DSM17734T, Desulfosporosinus meridiei DSM13257T, and Desulfosporosinus acidiphilus DSM22704T.</title>
        <authorList>
            <person name="Pester M."/>
            <person name="Brambilla E."/>
            <person name="Alazard D."/>
            <person name="Rattei T."/>
            <person name="Weinmaier T."/>
            <person name="Han J."/>
            <person name="Lucas S."/>
            <person name="Lapidus A."/>
            <person name="Cheng J.F."/>
            <person name="Goodwin L."/>
            <person name="Pitluck S."/>
            <person name="Peters L."/>
            <person name="Ovchinnikova G."/>
            <person name="Teshima H."/>
            <person name="Detter J.C."/>
            <person name="Han C.S."/>
            <person name="Tapia R."/>
            <person name="Land M.L."/>
            <person name="Hauser L."/>
            <person name="Kyrpides N.C."/>
            <person name="Ivanova N.N."/>
            <person name="Pagani I."/>
            <person name="Huntmann M."/>
            <person name="Wei C.L."/>
            <person name="Davenport K.W."/>
            <person name="Daligault H."/>
            <person name="Chain P.S."/>
            <person name="Chen A."/>
            <person name="Mavromatis K."/>
            <person name="Markowitz V."/>
            <person name="Szeto E."/>
            <person name="Mikhailova N."/>
            <person name="Pati A."/>
            <person name="Wagner M."/>
            <person name="Woyke T."/>
            <person name="Ollivier B."/>
            <person name="Klenk H.P."/>
            <person name="Spring S."/>
            <person name="Loy A."/>
        </authorList>
    </citation>
    <scope>NUCLEOTIDE SEQUENCE [LARGE SCALE GENOMIC DNA]</scope>
    <source>
        <strain evidence="4">DSM 22704 / JCM 16185 / SJ4</strain>
    </source>
</reference>
<evidence type="ECO:0000256" key="2">
    <source>
        <dbReference type="RuleBase" id="RU003452"/>
    </source>
</evidence>
<evidence type="ECO:0000256" key="1">
    <source>
        <dbReference type="ARBA" id="ARBA00006547"/>
    </source>
</evidence>
<proteinExistence type="inferred from homology"/>
<evidence type="ECO:0000313" key="3">
    <source>
        <dbReference type="EMBL" id="AFM41412.1"/>
    </source>
</evidence>
<dbReference type="PANTHER" id="PTHR11786">
    <property type="entry name" value="N-HYDROXYARYLAMINE O-ACETYLTRANSFERASE"/>
    <property type="match status" value="1"/>
</dbReference>
<dbReference type="Pfam" id="PF00797">
    <property type="entry name" value="Acetyltransf_2"/>
    <property type="match status" value="1"/>
</dbReference>
<dbReference type="EMBL" id="CP003639">
    <property type="protein sequence ID" value="AFM41412.1"/>
    <property type="molecule type" value="Genomic_DNA"/>
</dbReference>
<evidence type="ECO:0000313" key="4">
    <source>
        <dbReference type="Proteomes" id="UP000002892"/>
    </source>
</evidence>